<evidence type="ECO:0000259" key="18">
    <source>
        <dbReference type="PROSITE" id="PS50046"/>
    </source>
</evidence>
<feature type="domain" description="PAC" evidence="22">
    <location>
        <begin position="1071"/>
        <end position="1123"/>
    </location>
</feature>
<keyword evidence="11" id="KW-0067">ATP-binding</keyword>
<keyword evidence="13" id="KW-0902">Two-component regulatory system</keyword>
<evidence type="ECO:0000256" key="15">
    <source>
        <dbReference type="PROSITE-ProRule" id="PRU00110"/>
    </source>
</evidence>
<dbReference type="SMART" id="SM00086">
    <property type="entry name" value="PAC"/>
    <property type="match status" value="7"/>
</dbReference>
<dbReference type="InterPro" id="IPR000700">
    <property type="entry name" value="PAS-assoc_C"/>
</dbReference>
<keyword evidence="7" id="KW-0808">Transferase</keyword>
<dbReference type="PROSITE" id="PS50894">
    <property type="entry name" value="HPT"/>
    <property type="match status" value="1"/>
</dbReference>
<accession>A0A926VB04</accession>
<feature type="domain" description="PAS" evidence="21">
    <location>
        <begin position="577"/>
        <end position="636"/>
    </location>
</feature>
<name>A0A926VB04_9CYAN</name>
<dbReference type="SUPFAM" id="SSF55785">
    <property type="entry name" value="PYP-like sensor domain (PAS domain)"/>
    <property type="match status" value="7"/>
</dbReference>
<feature type="domain" description="PAC" evidence="22">
    <location>
        <begin position="223"/>
        <end position="275"/>
    </location>
</feature>
<dbReference type="InterPro" id="IPR003661">
    <property type="entry name" value="HisK_dim/P_dom"/>
</dbReference>
<evidence type="ECO:0000256" key="13">
    <source>
        <dbReference type="ARBA" id="ARBA00023012"/>
    </source>
</evidence>
<evidence type="ECO:0000259" key="19">
    <source>
        <dbReference type="PROSITE" id="PS50109"/>
    </source>
</evidence>
<dbReference type="InterPro" id="IPR013655">
    <property type="entry name" value="PAS_fold_3"/>
</dbReference>
<dbReference type="InterPro" id="IPR001610">
    <property type="entry name" value="PAC"/>
</dbReference>
<dbReference type="FunFam" id="1.10.287.130:FF:000002">
    <property type="entry name" value="Two-component osmosensing histidine kinase"/>
    <property type="match status" value="1"/>
</dbReference>
<gene>
    <name evidence="24" type="ORF">H6G03_05040</name>
</gene>
<dbReference type="InterPro" id="IPR036641">
    <property type="entry name" value="HPT_dom_sf"/>
</dbReference>
<dbReference type="CDD" id="cd00088">
    <property type="entry name" value="HPT"/>
    <property type="match status" value="1"/>
</dbReference>
<dbReference type="Pfam" id="PF01590">
    <property type="entry name" value="GAF"/>
    <property type="match status" value="1"/>
</dbReference>
<keyword evidence="25" id="KW-1185">Reference proteome</keyword>
<feature type="domain" description="PAC" evidence="22">
    <location>
        <begin position="406"/>
        <end position="458"/>
    </location>
</feature>
<feature type="modified residue" description="4-aspartylphosphate" evidence="16">
    <location>
        <position position="1942"/>
    </location>
</feature>
<dbReference type="Gene3D" id="3.30.565.10">
    <property type="entry name" value="Histidine kinase-like ATPase, C-terminal domain"/>
    <property type="match status" value="1"/>
</dbReference>
<dbReference type="NCBIfam" id="TIGR00229">
    <property type="entry name" value="sensory_box"/>
    <property type="match status" value="7"/>
</dbReference>
<keyword evidence="5" id="KW-1003">Cell membrane</keyword>
<feature type="domain" description="Histidine kinase" evidence="19">
    <location>
        <begin position="1469"/>
        <end position="1720"/>
    </location>
</feature>
<dbReference type="Proteomes" id="UP000641646">
    <property type="component" value="Unassembled WGS sequence"/>
</dbReference>
<dbReference type="InterPro" id="IPR011006">
    <property type="entry name" value="CheY-like_superfamily"/>
</dbReference>
<evidence type="ECO:0000256" key="6">
    <source>
        <dbReference type="ARBA" id="ARBA00022553"/>
    </source>
</evidence>
<dbReference type="GO" id="GO:0005886">
    <property type="term" value="C:plasma membrane"/>
    <property type="evidence" value="ECO:0007669"/>
    <property type="project" value="UniProtKB-SubCell"/>
</dbReference>
<dbReference type="CDD" id="cd17546">
    <property type="entry name" value="REC_hyHK_CKI1_RcsC-like"/>
    <property type="match status" value="1"/>
</dbReference>
<organism evidence="24 25">
    <name type="scientific">Aerosakkonema funiforme FACHB-1375</name>
    <dbReference type="NCBI Taxonomy" id="2949571"/>
    <lineage>
        <taxon>Bacteria</taxon>
        <taxon>Bacillati</taxon>
        <taxon>Cyanobacteriota</taxon>
        <taxon>Cyanophyceae</taxon>
        <taxon>Oscillatoriophycideae</taxon>
        <taxon>Aerosakkonematales</taxon>
        <taxon>Aerosakkonemataceae</taxon>
        <taxon>Aerosakkonema</taxon>
    </lineage>
</organism>
<dbReference type="SMART" id="SM00073">
    <property type="entry name" value="HPT"/>
    <property type="match status" value="1"/>
</dbReference>
<feature type="domain" description="PAS" evidence="21">
    <location>
        <begin position="455"/>
        <end position="496"/>
    </location>
</feature>
<keyword evidence="14" id="KW-0472">Membrane</keyword>
<reference evidence="24" key="2">
    <citation type="submission" date="2020-08" db="EMBL/GenBank/DDBJ databases">
        <authorList>
            <person name="Chen M."/>
            <person name="Teng W."/>
            <person name="Zhao L."/>
            <person name="Hu C."/>
            <person name="Zhou Y."/>
            <person name="Han B."/>
            <person name="Song L."/>
            <person name="Shu W."/>
        </authorList>
    </citation>
    <scope>NUCLEOTIDE SEQUENCE</scope>
    <source>
        <strain evidence="24">FACHB-1375</strain>
    </source>
</reference>
<reference evidence="24" key="1">
    <citation type="journal article" date="2015" name="ISME J.">
        <title>Draft Genome Sequence of Streptomyces incarnatus NRRL8089, which Produces the Nucleoside Antibiotic Sinefungin.</title>
        <authorList>
            <person name="Oshima K."/>
            <person name="Hattori M."/>
            <person name="Shimizu H."/>
            <person name="Fukuda K."/>
            <person name="Nemoto M."/>
            <person name="Inagaki K."/>
            <person name="Tamura T."/>
        </authorList>
    </citation>
    <scope>NUCLEOTIDE SEQUENCE</scope>
    <source>
        <strain evidence="24">FACHB-1375</strain>
    </source>
</reference>
<feature type="domain" description="HPt" evidence="23">
    <location>
        <begin position="2071"/>
        <end position="2165"/>
    </location>
</feature>
<feature type="domain" description="PAC" evidence="22">
    <location>
        <begin position="1194"/>
        <end position="1248"/>
    </location>
</feature>
<keyword evidence="10" id="KW-0418">Kinase</keyword>
<evidence type="ECO:0000256" key="14">
    <source>
        <dbReference type="ARBA" id="ARBA00023136"/>
    </source>
</evidence>
<dbReference type="InterPro" id="IPR003594">
    <property type="entry name" value="HATPase_dom"/>
</dbReference>
<evidence type="ECO:0000256" key="3">
    <source>
        <dbReference type="ARBA" id="ARBA00006402"/>
    </source>
</evidence>
<feature type="domain" description="PAC" evidence="22">
    <location>
        <begin position="953"/>
        <end position="1006"/>
    </location>
</feature>
<feature type="domain" description="Phytochrome chromophore attachment site" evidence="18">
    <location>
        <begin position="1275"/>
        <end position="1435"/>
    </location>
</feature>
<evidence type="ECO:0000256" key="2">
    <source>
        <dbReference type="ARBA" id="ARBA00004651"/>
    </source>
</evidence>
<dbReference type="SMART" id="SM00387">
    <property type="entry name" value="HATPase_c"/>
    <property type="match status" value="1"/>
</dbReference>
<dbReference type="InterPro" id="IPR000014">
    <property type="entry name" value="PAS"/>
</dbReference>
<dbReference type="InterPro" id="IPR004358">
    <property type="entry name" value="Sig_transdc_His_kin-like_C"/>
</dbReference>
<evidence type="ECO:0000256" key="16">
    <source>
        <dbReference type="PROSITE-ProRule" id="PRU00169"/>
    </source>
</evidence>
<feature type="modified residue" description="Phosphohistidine" evidence="15">
    <location>
        <position position="2110"/>
    </location>
</feature>
<dbReference type="Gene3D" id="1.10.287.130">
    <property type="match status" value="1"/>
</dbReference>
<dbReference type="GO" id="GO:0005524">
    <property type="term" value="F:ATP binding"/>
    <property type="evidence" value="ECO:0007669"/>
    <property type="project" value="UniProtKB-KW"/>
</dbReference>
<dbReference type="SMART" id="SM00065">
    <property type="entry name" value="GAF"/>
    <property type="match status" value="2"/>
</dbReference>
<dbReference type="PROSITE" id="PS50113">
    <property type="entry name" value="PAC"/>
    <property type="match status" value="6"/>
</dbReference>
<evidence type="ECO:0000256" key="17">
    <source>
        <dbReference type="SAM" id="MobiDB-lite"/>
    </source>
</evidence>
<comment type="similarity">
    <text evidence="3">In the N-terminal section; belongs to the phytochrome family.</text>
</comment>
<evidence type="ECO:0000259" key="20">
    <source>
        <dbReference type="PROSITE" id="PS50110"/>
    </source>
</evidence>
<dbReference type="PANTHER" id="PTHR45339:SF1">
    <property type="entry name" value="HYBRID SIGNAL TRANSDUCTION HISTIDINE KINASE J"/>
    <property type="match status" value="1"/>
</dbReference>
<dbReference type="InterPro" id="IPR029016">
    <property type="entry name" value="GAF-like_dom_sf"/>
</dbReference>
<evidence type="ECO:0000259" key="23">
    <source>
        <dbReference type="PROSITE" id="PS50894"/>
    </source>
</evidence>
<dbReference type="PROSITE" id="PS50109">
    <property type="entry name" value="HIS_KIN"/>
    <property type="match status" value="1"/>
</dbReference>
<dbReference type="InterPro" id="IPR036890">
    <property type="entry name" value="HATPase_C_sf"/>
</dbReference>
<dbReference type="EC" id="2.7.13.3" evidence="4"/>
<evidence type="ECO:0000313" key="24">
    <source>
        <dbReference type="EMBL" id="MBD2180476.1"/>
    </source>
</evidence>
<dbReference type="CDD" id="cd00130">
    <property type="entry name" value="PAS"/>
    <property type="match status" value="7"/>
</dbReference>
<dbReference type="PROSITE" id="PS50110">
    <property type="entry name" value="RESPONSE_REGULATORY"/>
    <property type="match status" value="3"/>
</dbReference>
<evidence type="ECO:0000256" key="10">
    <source>
        <dbReference type="ARBA" id="ARBA00022777"/>
    </source>
</evidence>
<dbReference type="Gene3D" id="3.40.50.2300">
    <property type="match status" value="3"/>
</dbReference>
<feature type="region of interest" description="Disordered" evidence="17">
    <location>
        <begin position="1866"/>
        <end position="1886"/>
    </location>
</feature>
<dbReference type="SMART" id="SM00091">
    <property type="entry name" value="PAS"/>
    <property type="match status" value="7"/>
</dbReference>
<dbReference type="Pfam" id="PF00989">
    <property type="entry name" value="PAS"/>
    <property type="match status" value="2"/>
</dbReference>
<dbReference type="InterPro" id="IPR008207">
    <property type="entry name" value="Sig_transdc_His_kin_Hpt_dom"/>
</dbReference>
<evidence type="ECO:0000259" key="22">
    <source>
        <dbReference type="PROSITE" id="PS50113"/>
    </source>
</evidence>
<evidence type="ECO:0000256" key="9">
    <source>
        <dbReference type="ARBA" id="ARBA00022741"/>
    </source>
</evidence>
<evidence type="ECO:0000256" key="1">
    <source>
        <dbReference type="ARBA" id="ARBA00000085"/>
    </source>
</evidence>
<dbReference type="RefSeq" id="WP_190462726.1">
    <property type="nucleotide sequence ID" value="NZ_JACJPW010000009.1"/>
</dbReference>
<evidence type="ECO:0000256" key="7">
    <source>
        <dbReference type="ARBA" id="ARBA00022679"/>
    </source>
</evidence>
<dbReference type="PANTHER" id="PTHR45339">
    <property type="entry name" value="HYBRID SIGNAL TRANSDUCTION HISTIDINE KINASE J"/>
    <property type="match status" value="1"/>
</dbReference>
<feature type="domain" description="PAS" evidence="21">
    <location>
        <begin position="1000"/>
        <end position="1057"/>
    </location>
</feature>
<dbReference type="InterPro" id="IPR013767">
    <property type="entry name" value="PAS_fold"/>
</dbReference>
<dbReference type="SUPFAM" id="SSF47226">
    <property type="entry name" value="Histidine-containing phosphotransfer domain, HPT domain"/>
    <property type="match status" value="1"/>
</dbReference>
<dbReference type="Pfam" id="PF13185">
    <property type="entry name" value="GAF_2"/>
    <property type="match status" value="1"/>
</dbReference>
<dbReference type="PROSITE" id="PS50046">
    <property type="entry name" value="PHYTOCHROME_2"/>
    <property type="match status" value="1"/>
</dbReference>
<dbReference type="Pfam" id="PF01627">
    <property type="entry name" value="Hpt"/>
    <property type="match status" value="1"/>
</dbReference>
<proteinExistence type="inferred from homology"/>
<dbReference type="Gene3D" id="3.30.450.20">
    <property type="entry name" value="PAS domain"/>
    <property type="match status" value="7"/>
</dbReference>
<dbReference type="Pfam" id="PF00072">
    <property type="entry name" value="Response_reg"/>
    <property type="match status" value="3"/>
</dbReference>
<feature type="domain" description="PAS" evidence="21">
    <location>
        <begin position="146"/>
        <end position="201"/>
    </location>
</feature>
<dbReference type="InterPro" id="IPR003018">
    <property type="entry name" value="GAF"/>
</dbReference>
<dbReference type="PROSITE" id="PS50112">
    <property type="entry name" value="PAS"/>
    <property type="match status" value="7"/>
</dbReference>
<feature type="domain" description="PAC" evidence="22">
    <location>
        <begin position="656"/>
        <end position="709"/>
    </location>
</feature>
<dbReference type="EMBL" id="JACJPW010000009">
    <property type="protein sequence ID" value="MBD2180476.1"/>
    <property type="molecule type" value="Genomic_DNA"/>
</dbReference>
<dbReference type="InterPro" id="IPR005467">
    <property type="entry name" value="His_kinase_dom"/>
</dbReference>
<feature type="region of interest" description="Disordered" evidence="17">
    <location>
        <begin position="1610"/>
        <end position="1637"/>
    </location>
</feature>
<sequence length="2165" mass="243114">MHVAFQEPIAHSNLRVLLVEDNVDEAELIEELLLETSWGRAIILQRVERLSEARETLSQEKFDAILLDLSLPDSQGFETVIKLKQENQNIPIVVLTSRADEELALQLISVGAQDYLVKRKIDSELLIRSLRYAIERQHSQEILHQSEEKYRFVVNNVKEVIFQTDADGNWTFINPAWTEITGFSAEETLQTPFLSYVHLDDIPLYQEKQADASSNCKTNKDGSRYEIRLRTKSGGFRYVDIDERLSFAPDGSICSRTGTLKDITEQKSAMLALRSSEARLRGYFENSLVGIAIYAPLCEEGSGRAGERESSITAEYPRKVENVDNISPAPPLPHSPHPPLPHSPTPFISSQKELYWIEANDALCKMLGYPSDELLRHSWLELIHPLDRDANWQQLLKVLTGEIDDCVLDTRLLRKDGNIVYTRVSVSCIKNEAGSLDRLIAVFLDISDRKRAEAALKQQAAAIAAASDGIAILNSNGEYIYLNDAQLKIFGYDRTEELLGKSWQVLYDEAELQRFTKEIYPSFLQQGCCRTEARGLRRDGTTFPQEVTVTLLEGGERLCIIRDITERKQAEEALRESQRFIQRIAEATPNLWYIYDRIEQRNIYTNRELAAVLGYTPEEIKIMGEALLPNIIHPEDWAVFSKYVKQWETASDGDILEIEYRVRDAKGEWRTFMGRETPFARTPDGKVKQILGTATDITERKRVEQELAERAKQSALRSDIGLALTGAGDLGAMLRRCCEALVEHLNAAFARIWTIELNPNILQLQASAGIYTHIDGGHARIPVGSFKIGLIAAEKKPYMTNDLHNDPRISNPEWARQEGMEAFAGYPLIVEDRVVGVMAIFARTSLKANILDTLESIASQVALGIERKRASEALQVSNERLQLAMEGSALGLWDWHVNTKDSYFDPQWKKMLGYEVEEIENNYESFLRLVHPEDLPRVEESKNAHLVGATPVYEIEFRMLSKQGTWKWILSHGKVTERDEIGQPLRMTGTHRDITHRKQAEEKLRLYQEIFLNSTDAIGIIDPDGFYLEQNAAHQELFGYSDAELKGQTPQLIGKEDFVLVAESLAAIGKFRGEITCHTKDGKIVEIDASAFAVLNHTGNVGCYVGVIRDITERKQAEEERQKFVSLIENSSDFISQASLDGKICFLNEAGRRLVGLKDLSAVFSTNILDYVPQALHQEFSQTILATALSEGRWQGETQLQHFRNGKIIDVLMNVFLVKDPKTKEPICLAAVVRDISTSKQVERSLRQSEQRLGQLFLRERLVSSIAHRVRSSLNLTQTLSTTTEEVRQLLSTDRVVIYRFRPDCSGYIIVESVNEPWISLLGREIQDRCFNNSYFALYGQGRIRAIDDIYGGDLKDCHIALLEQFQVRANLIVPIIIQDGGILEAGNEASESDLYPQCPTPQAQLWGLLIAHECQGARTWTEAETELLRQLSVQLAIAIQQSTLFERSQQAREEALQASRMKSLFLANMSHEIRTPMNGVVGMTDLLLKTELTAEQRDFVQTLRISAQTLLTLINDILDFSKLEAGEMRLEKVDFDLNVCLEEVLDLLAPSAENKGLELAGLVDRNVNRQINGDPARLRQILMNLVGNAIKFTDKGEVVIEVTIAGNPTHGEQESQKSKVKSQNSSSSVFPPPLPPSLTPPLSLLFSVRDTGIGISPEGKKKLFQSFSQVDDSTTREYGGTGLGLAICKQLVELMGGEIGVESTFGVGSTFWFTLPLTPPISPSSPTPEVTSLSGLKMLVVSNRPTVRKIVRSLATWWGMEVSETDRTWMAMIAVRNATAENRPYDIALVDMQLEELSDKTLQRTITSEPLMQQTKWVLLTQAKQREKIKDLVEEGLADYLTKPVKATRLFDSLLNAANRENGRVKSQKSKVKIPPLPLTPHSSPTPTQNFKILLVEDTPVNQKVGLNQLKVLGYQADCVNNGQEAIDILASQDYDIVLMDCQMPVMDGYEATRRLRRLYGTRHKIVAMTANALVGEREKCLAAGMDDYISKPIDLNQLQTVLERWVSQLQIKNQKIEMESDISESITSGNFSTAKGKDSPKNSIADLTTVASSVDIIDIERLHQICKGDVEFQAELLQAFVEDGEMYIQEAKQAILSGDCDTLARRAHQIKGGSATVAIRLMPDIADRLESQAKLNNLEGADEAIAELERIFENVKNFVANSS</sequence>
<dbReference type="PRINTS" id="PR00344">
    <property type="entry name" value="BCTRLSENSOR"/>
</dbReference>
<dbReference type="Pfam" id="PF02518">
    <property type="entry name" value="HATPase_c"/>
    <property type="match status" value="1"/>
</dbReference>
<dbReference type="InterPro" id="IPR016132">
    <property type="entry name" value="Phyto_chromo_attachment"/>
</dbReference>
<comment type="caution">
    <text evidence="24">The sequence shown here is derived from an EMBL/GenBank/DDBJ whole genome shotgun (WGS) entry which is preliminary data.</text>
</comment>
<dbReference type="SUPFAM" id="SSF55874">
    <property type="entry name" value="ATPase domain of HSP90 chaperone/DNA topoisomerase II/histidine kinase"/>
    <property type="match status" value="1"/>
</dbReference>
<keyword evidence="6 16" id="KW-0597">Phosphoprotein</keyword>
<feature type="modified residue" description="4-aspartylphosphate" evidence="16">
    <location>
        <position position="1792"/>
    </location>
</feature>
<dbReference type="SMART" id="SM00388">
    <property type="entry name" value="HisKA"/>
    <property type="match status" value="1"/>
</dbReference>
<dbReference type="InterPro" id="IPR001789">
    <property type="entry name" value="Sig_transdc_resp-reg_receiver"/>
</dbReference>
<dbReference type="Pfam" id="PF00512">
    <property type="entry name" value="HisKA"/>
    <property type="match status" value="1"/>
</dbReference>
<evidence type="ECO:0000256" key="4">
    <source>
        <dbReference type="ARBA" id="ARBA00012438"/>
    </source>
</evidence>
<feature type="domain" description="PAS" evidence="21">
    <location>
        <begin position="877"/>
        <end position="949"/>
    </location>
</feature>
<dbReference type="InterPro" id="IPR035965">
    <property type="entry name" value="PAS-like_dom_sf"/>
</dbReference>
<feature type="domain" description="Response regulatory" evidence="20">
    <location>
        <begin position="1893"/>
        <end position="2008"/>
    </location>
</feature>
<dbReference type="CDD" id="cd16922">
    <property type="entry name" value="HATPase_EvgS-ArcB-TorS-like"/>
    <property type="match status" value="1"/>
</dbReference>
<dbReference type="Gene3D" id="1.20.120.160">
    <property type="entry name" value="HPT domain"/>
    <property type="match status" value="1"/>
</dbReference>
<dbReference type="SUPFAM" id="SSF52172">
    <property type="entry name" value="CheY-like"/>
    <property type="match status" value="3"/>
</dbReference>
<dbReference type="Pfam" id="PF13426">
    <property type="entry name" value="PAS_9"/>
    <property type="match status" value="2"/>
</dbReference>
<feature type="domain" description="Response regulatory" evidence="20">
    <location>
        <begin position="1738"/>
        <end position="1859"/>
    </location>
</feature>
<dbReference type="SUPFAM" id="SSF47384">
    <property type="entry name" value="Homodimeric domain of signal transducing histidine kinase"/>
    <property type="match status" value="1"/>
</dbReference>
<evidence type="ECO:0000256" key="12">
    <source>
        <dbReference type="ARBA" id="ARBA00022989"/>
    </source>
</evidence>
<dbReference type="CDD" id="cd00082">
    <property type="entry name" value="HisKA"/>
    <property type="match status" value="1"/>
</dbReference>
<evidence type="ECO:0000259" key="21">
    <source>
        <dbReference type="PROSITE" id="PS50112"/>
    </source>
</evidence>
<dbReference type="Pfam" id="PF08447">
    <property type="entry name" value="PAS_3"/>
    <property type="match status" value="3"/>
</dbReference>
<dbReference type="CDD" id="cd00156">
    <property type="entry name" value="REC"/>
    <property type="match status" value="1"/>
</dbReference>
<dbReference type="InterPro" id="IPR036097">
    <property type="entry name" value="HisK_dim/P_sf"/>
</dbReference>
<evidence type="ECO:0000256" key="8">
    <source>
        <dbReference type="ARBA" id="ARBA00022692"/>
    </source>
</evidence>
<comment type="catalytic activity">
    <reaction evidence="1">
        <text>ATP + protein L-histidine = ADP + protein N-phospho-L-histidine.</text>
        <dbReference type="EC" id="2.7.13.3"/>
    </reaction>
</comment>
<feature type="modified residue" description="4-aspartylphosphate" evidence="16">
    <location>
        <position position="68"/>
    </location>
</feature>
<dbReference type="SMART" id="SM00448">
    <property type="entry name" value="REC"/>
    <property type="match status" value="3"/>
</dbReference>
<dbReference type="GO" id="GO:0006355">
    <property type="term" value="P:regulation of DNA-templated transcription"/>
    <property type="evidence" value="ECO:0007669"/>
    <property type="project" value="InterPro"/>
</dbReference>
<evidence type="ECO:0000256" key="5">
    <source>
        <dbReference type="ARBA" id="ARBA00022475"/>
    </source>
</evidence>
<evidence type="ECO:0000313" key="25">
    <source>
        <dbReference type="Proteomes" id="UP000641646"/>
    </source>
</evidence>
<comment type="subcellular location">
    <subcellularLocation>
        <location evidence="2">Cell membrane</location>
        <topology evidence="2">Multi-pass membrane protein</topology>
    </subcellularLocation>
</comment>
<dbReference type="SUPFAM" id="SSF55781">
    <property type="entry name" value="GAF domain-like"/>
    <property type="match status" value="2"/>
</dbReference>
<feature type="domain" description="PAS" evidence="21">
    <location>
        <begin position="1120"/>
        <end position="1192"/>
    </location>
</feature>
<keyword evidence="12" id="KW-1133">Transmembrane helix</keyword>
<keyword evidence="8" id="KW-0812">Transmembrane</keyword>
<feature type="domain" description="Response regulatory" evidence="20">
    <location>
        <begin position="15"/>
        <end position="133"/>
    </location>
</feature>
<dbReference type="GO" id="GO:0000155">
    <property type="term" value="F:phosphorelay sensor kinase activity"/>
    <property type="evidence" value="ECO:0007669"/>
    <property type="project" value="InterPro"/>
</dbReference>
<keyword evidence="9" id="KW-0547">Nucleotide-binding</keyword>
<protein>
    <recommendedName>
        <fullName evidence="4">histidine kinase</fullName>
        <ecNumber evidence="4">2.7.13.3</ecNumber>
    </recommendedName>
</protein>
<dbReference type="Gene3D" id="3.30.450.40">
    <property type="match status" value="2"/>
</dbReference>
<evidence type="ECO:0000256" key="11">
    <source>
        <dbReference type="ARBA" id="ARBA00022840"/>
    </source>
</evidence>
<feature type="domain" description="PAS" evidence="21">
    <location>
        <begin position="360"/>
        <end position="402"/>
    </location>
</feature>